<keyword evidence="1" id="KW-1133">Transmembrane helix</keyword>
<accession>A0ABQ4R7X4</accession>
<reference evidence="2" key="1">
    <citation type="journal article" date="2021" name="Front. Microbiol.">
        <title>Comprehensive Comparative Genomics and Phenotyping of Methylobacterium Species.</title>
        <authorList>
            <person name="Alessa O."/>
            <person name="Ogura Y."/>
            <person name="Fujitani Y."/>
            <person name="Takami H."/>
            <person name="Hayashi T."/>
            <person name="Sahin N."/>
            <person name="Tani A."/>
        </authorList>
    </citation>
    <scope>NUCLEOTIDE SEQUENCE</scope>
    <source>
        <strain evidence="2">KCTC 52305</strain>
    </source>
</reference>
<evidence type="ECO:0008006" key="4">
    <source>
        <dbReference type="Google" id="ProtNLM"/>
    </source>
</evidence>
<feature type="transmembrane region" description="Helical" evidence="1">
    <location>
        <begin position="53"/>
        <end position="73"/>
    </location>
</feature>
<dbReference type="EMBL" id="BPQH01000038">
    <property type="protein sequence ID" value="GJD53828.1"/>
    <property type="molecule type" value="Genomic_DNA"/>
</dbReference>
<evidence type="ECO:0000313" key="3">
    <source>
        <dbReference type="Proteomes" id="UP001055167"/>
    </source>
</evidence>
<feature type="transmembrane region" description="Helical" evidence="1">
    <location>
        <begin position="139"/>
        <end position="158"/>
    </location>
</feature>
<sequence>MALQVLGNSPRGIPRNAAISAQSELRNYYYLRAGVAALWVAAAFTVGKSLPPVASTLLVAYPAWDALANVIDAKRNGGFARNQTQLVNVAVSGVTALAVAVTLSNMNTVLGVFGVWATLAGLLQLATGVGRWRTSGAQWAMILSGAQSALAGCLFVARAFGPGRPGIVDIAPYAAFGAFYFLVSALLLTFRRKASTA</sequence>
<keyword evidence="3" id="KW-1185">Reference proteome</keyword>
<proteinExistence type="predicted"/>
<feature type="transmembrane region" description="Helical" evidence="1">
    <location>
        <begin position="109"/>
        <end position="127"/>
    </location>
</feature>
<feature type="transmembrane region" description="Helical" evidence="1">
    <location>
        <begin position="85"/>
        <end position="103"/>
    </location>
</feature>
<dbReference type="Proteomes" id="UP001055167">
    <property type="component" value="Unassembled WGS sequence"/>
</dbReference>
<name>A0ABQ4R7X4_9HYPH</name>
<feature type="transmembrane region" description="Helical" evidence="1">
    <location>
        <begin position="29"/>
        <end position="47"/>
    </location>
</feature>
<feature type="transmembrane region" description="Helical" evidence="1">
    <location>
        <begin position="170"/>
        <end position="190"/>
    </location>
</feature>
<dbReference type="RefSeq" id="WP_238314345.1">
    <property type="nucleotide sequence ID" value="NZ_BPQH01000038.1"/>
</dbReference>
<evidence type="ECO:0000256" key="1">
    <source>
        <dbReference type="SAM" id="Phobius"/>
    </source>
</evidence>
<comment type="caution">
    <text evidence="2">The sequence shown here is derived from an EMBL/GenBank/DDBJ whole genome shotgun (WGS) entry which is preliminary data.</text>
</comment>
<reference evidence="2" key="2">
    <citation type="submission" date="2021-08" db="EMBL/GenBank/DDBJ databases">
        <authorList>
            <person name="Tani A."/>
            <person name="Ola A."/>
            <person name="Ogura Y."/>
            <person name="Katsura K."/>
            <person name="Hayashi T."/>
        </authorList>
    </citation>
    <scope>NUCLEOTIDE SEQUENCE</scope>
    <source>
        <strain evidence="2">KCTC 52305</strain>
    </source>
</reference>
<keyword evidence="1" id="KW-0812">Transmembrane</keyword>
<keyword evidence="1" id="KW-0472">Membrane</keyword>
<organism evidence="2 3">
    <name type="scientific">Methylobacterium crusticola</name>
    <dbReference type="NCBI Taxonomy" id="1697972"/>
    <lineage>
        <taxon>Bacteria</taxon>
        <taxon>Pseudomonadati</taxon>
        <taxon>Pseudomonadota</taxon>
        <taxon>Alphaproteobacteria</taxon>
        <taxon>Hyphomicrobiales</taxon>
        <taxon>Methylobacteriaceae</taxon>
        <taxon>Methylobacterium</taxon>
    </lineage>
</organism>
<protein>
    <recommendedName>
        <fullName evidence="4">DUF308 domain-containing protein</fullName>
    </recommendedName>
</protein>
<evidence type="ECO:0000313" key="2">
    <source>
        <dbReference type="EMBL" id="GJD53828.1"/>
    </source>
</evidence>
<gene>
    <name evidence="2" type="ORF">OPKNFCMD_6607</name>
</gene>